<dbReference type="EMBL" id="CP045562">
    <property type="protein sequence ID" value="QFX92441.1"/>
    <property type="molecule type" value="Genomic_DNA"/>
</dbReference>
<evidence type="ECO:0000259" key="1">
    <source>
        <dbReference type="Pfam" id="PF01408"/>
    </source>
</evidence>
<dbReference type="SUPFAM" id="SSF51735">
    <property type="entry name" value="NAD(P)-binding Rossmann-fold domains"/>
    <property type="match status" value="1"/>
</dbReference>
<evidence type="ECO:0000313" key="3">
    <source>
        <dbReference type="Proteomes" id="UP000327194"/>
    </source>
</evidence>
<dbReference type="AlphaFoldDB" id="A0AAE6P059"/>
<dbReference type="Gene3D" id="3.40.50.720">
    <property type="entry name" value="NAD(P)-binding Rossmann-like Domain"/>
    <property type="match status" value="1"/>
</dbReference>
<dbReference type="GO" id="GO:0000166">
    <property type="term" value="F:nucleotide binding"/>
    <property type="evidence" value="ECO:0007669"/>
    <property type="project" value="InterPro"/>
</dbReference>
<dbReference type="PANTHER" id="PTHR43054">
    <property type="match status" value="1"/>
</dbReference>
<dbReference type="RefSeq" id="WP_010022779.1">
    <property type="nucleotide sequence ID" value="NZ_AZDS01000005.1"/>
</dbReference>
<organism evidence="2 3">
    <name type="scientific">Fructilactobacillus fructivorans</name>
    <dbReference type="NCBI Taxonomy" id="1614"/>
    <lineage>
        <taxon>Bacteria</taxon>
        <taxon>Bacillati</taxon>
        <taxon>Bacillota</taxon>
        <taxon>Bacilli</taxon>
        <taxon>Lactobacillales</taxon>
        <taxon>Lactobacillaceae</taxon>
        <taxon>Fructilactobacillus</taxon>
    </lineage>
</organism>
<gene>
    <name evidence="2" type="ORF">LF543_02140</name>
</gene>
<protein>
    <submittedName>
        <fullName evidence="2">Gfo/Idh/MocA family oxidoreductase</fullName>
    </submittedName>
</protein>
<dbReference type="KEGG" id="lfv:LF543_02140"/>
<evidence type="ECO:0000313" key="2">
    <source>
        <dbReference type="EMBL" id="QFX92441.1"/>
    </source>
</evidence>
<dbReference type="Proteomes" id="UP000327194">
    <property type="component" value="Chromosome"/>
</dbReference>
<sequence length="328" mass="36572">MINLGVIGTNWITQKFIDAAASTGKYKLNAVYSRKLDTARQFAQPNDCDNLFDDLQVFFESNKFDTVYIASPNAIHYQQVIAALKHDKNVIVEKPAFIGPYQFQSAMDTLKKHPKARLMEAARNVHMPAFKAVQDQIDDIEIDGAEFTYSKYSSRYDKVLNGEIPNVFNLKFGGGALEDLGVYPVYDTVALFGLPRTQMYYPKFISTGADGGGVAVLNYGTFNVTLNFSKMTTSYQQSEIYCGRQTILIDSAGDFTEAKLMNEGRESQIAPAYTDNPMIPEANDFAEIINHPGNPVYEDQYVDGLNVMQKVNALMGRLADSAGIEYLK</sequence>
<reference evidence="2 3" key="1">
    <citation type="submission" date="2019-10" db="EMBL/GenBank/DDBJ databases">
        <title>Genome sequencing of Lactobacillus fructivorans.</title>
        <authorList>
            <person name="Kim K."/>
        </authorList>
    </citation>
    <scope>NUCLEOTIDE SEQUENCE [LARGE SCALE GENOMIC DNA]</scope>
    <source>
        <strain evidence="2 3">LF543</strain>
    </source>
</reference>
<dbReference type="InterPro" id="IPR036291">
    <property type="entry name" value="NAD(P)-bd_dom_sf"/>
</dbReference>
<dbReference type="Pfam" id="PF01408">
    <property type="entry name" value="GFO_IDH_MocA"/>
    <property type="match status" value="1"/>
</dbReference>
<feature type="domain" description="Gfo/Idh/MocA-like oxidoreductase N-terminal" evidence="1">
    <location>
        <begin position="2"/>
        <end position="115"/>
    </location>
</feature>
<dbReference type="SUPFAM" id="SSF55347">
    <property type="entry name" value="Glyceraldehyde-3-phosphate dehydrogenase-like, C-terminal domain"/>
    <property type="match status" value="1"/>
</dbReference>
<dbReference type="Gene3D" id="3.30.360.10">
    <property type="entry name" value="Dihydrodipicolinate Reductase, domain 2"/>
    <property type="match status" value="1"/>
</dbReference>
<dbReference type="PANTHER" id="PTHR43054:SF1">
    <property type="entry name" value="SCYLLO-INOSITOL 2-DEHYDROGENASE (NADP(+)) IOLU"/>
    <property type="match status" value="1"/>
</dbReference>
<name>A0AAE6P059_9LACO</name>
<dbReference type="InterPro" id="IPR000683">
    <property type="entry name" value="Gfo/Idh/MocA-like_OxRdtase_N"/>
</dbReference>
<accession>A0AAE6P059</accession>
<proteinExistence type="predicted"/>